<feature type="transmembrane region" description="Helical" evidence="1">
    <location>
        <begin position="149"/>
        <end position="168"/>
    </location>
</feature>
<feature type="transmembrane region" description="Helical" evidence="1">
    <location>
        <begin position="211"/>
        <end position="234"/>
    </location>
</feature>
<keyword evidence="1" id="KW-0812">Transmembrane</keyword>
<gene>
    <name evidence="2" type="ORF">RSA3_04575</name>
</gene>
<reference evidence="2 3" key="1">
    <citation type="journal article" date="2016" name="Front. Microbiol.">
        <title>Genomic Resource of Rice Seed Associated Bacteria.</title>
        <authorList>
            <person name="Midha S."/>
            <person name="Bansal K."/>
            <person name="Sharma S."/>
            <person name="Kumar N."/>
            <person name="Patil P.P."/>
            <person name="Chaudhry V."/>
            <person name="Patil P.B."/>
        </authorList>
    </citation>
    <scope>NUCLEOTIDE SEQUENCE [LARGE SCALE GENOMIC DNA]</scope>
    <source>
        <strain evidence="2 3">RSA3</strain>
    </source>
</reference>
<evidence type="ECO:0008006" key="4">
    <source>
        <dbReference type="Google" id="ProtNLM"/>
    </source>
</evidence>
<dbReference type="Proteomes" id="UP000072189">
    <property type="component" value="Unassembled WGS sequence"/>
</dbReference>
<proteinExistence type="predicted"/>
<sequence>MRIRTTSTQRTYRYVRLSIVAATLVLAVSVGLEVARAGVLPSISAAFYTPAGDLFVGSLCAIALALLVLSGRSIEQGLLDVAAVFALVVALVPTPISDASCEVGAVCVPPAAVPGVINNGVSVASLSVVVLISAAVLARTQGSAGWGTVVTLLGIALIVAGFVTWALSDFPTFLRGAHNVAAVGFFSVIGVVAAVSAWLPQRSLRRFRVLYAAVAVGILGVLLALVAVLVAGAATATVGGVPVIFLGESVVVTLFAVFWLVQTVELWDAPDPALRA</sequence>
<accession>A0A147FA81</accession>
<organism evidence="2 3">
    <name type="scientific">Microbacterium testaceum</name>
    <name type="common">Aureobacterium testaceum</name>
    <name type="synonym">Brevibacterium testaceum</name>
    <dbReference type="NCBI Taxonomy" id="2033"/>
    <lineage>
        <taxon>Bacteria</taxon>
        <taxon>Bacillati</taxon>
        <taxon>Actinomycetota</taxon>
        <taxon>Actinomycetes</taxon>
        <taxon>Micrococcales</taxon>
        <taxon>Microbacteriaceae</taxon>
        <taxon>Microbacterium</taxon>
    </lineage>
</organism>
<keyword evidence="1" id="KW-0472">Membrane</keyword>
<evidence type="ECO:0000313" key="2">
    <source>
        <dbReference type="EMBL" id="KTS13496.1"/>
    </source>
</evidence>
<keyword evidence="1" id="KW-1133">Transmembrane helix</keyword>
<dbReference type="EMBL" id="LDRV01000025">
    <property type="protein sequence ID" value="KTS13496.1"/>
    <property type="molecule type" value="Genomic_DNA"/>
</dbReference>
<comment type="caution">
    <text evidence="2">The sequence shown here is derived from an EMBL/GenBank/DDBJ whole genome shotgun (WGS) entry which is preliminary data.</text>
</comment>
<dbReference type="PATRIC" id="fig|2033.7.peg.1495"/>
<feature type="transmembrane region" description="Helical" evidence="1">
    <location>
        <begin position="116"/>
        <end position="137"/>
    </location>
</feature>
<name>A0A147FA81_MICTE</name>
<feature type="transmembrane region" description="Helical" evidence="1">
    <location>
        <begin position="77"/>
        <end position="96"/>
    </location>
</feature>
<feature type="transmembrane region" description="Helical" evidence="1">
    <location>
        <begin position="180"/>
        <end position="199"/>
    </location>
</feature>
<evidence type="ECO:0000256" key="1">
    <source>
        <dbReference type="SAM" id="Phobius"/>
    </source>
</evidence>
<feature type="transmembrane region" description="Helical" evidence="1">
    <location>
        <begin position="240"/>
        <end position="261"/>
    </location>
</feature>
<protein>
    <recommendedName>
        <fullName evidence="4">DUF998 domain-containing protein</fullName>
    </recommendedName>
</protein>
<dbReference type="AlphaFoldDB" id="A0A147FA81"/>
<evidence type="ECO:0000313" key="3">
    <source>
        <dbReference type="Proteomes" id="UP000072189"/>
    </source>
</evidence>
<feature type="transmembrane region" description="Helical" evidence="1">
    <location>
        <begin position="47"/>
        <end position="70"/>
    </location>
</feature>
<dbReference type="RefSeq" id="WP_058613475.1">
    <property type="nucleotide sequence ID" value="NZ_LDRV01000025.1"/>
</dbReference>